<comment type="function">
    <text evidence="1">May have a potential role in hypercalcemia of malignancy.</text>
</comment>
<dbReference type="VEuPathDB" id="HostDB:ENSCPOG00000013192"/>
<dbReference type="KEGG" id="cpoc:100713091"/>
<dbReference type="InterPro" id="IPR019034">
    <property type="entry name" value="UPF0390"/>
</dbReference>
<sequence>MAQGQRKFQARKPAKSKAAAKAAASERSRGPRKGGRVIAPKKARVVQQQQIRKDLEIAIRKNIEHEVVMKANSHLPKKLSLLKAPLKKKGATATPKTAS</sequence>
<dbReference type="Proteomes" id="UP000005447">
    <property type="component" value="Unassembled WGS sequence"/>
</dbReference>
<reference evidence="4" key="3">
    <citation type="submission" date="2025-09" db="UniProtKB">
        <authorList>
            <consortium name="Ensembl"/>
        </authorList>
    </citation>
    <scope>IDENTIFICATION</scope>
    <source>
        <strain evidence="4">2N</strain>
    </source>
</reference>
<feature type="region of interest" description="Disordered" evidence="3">
    <location>
        <begin position="1"/>
        <end position="45"/>
    </location>
</feature>
<dbReference type="HOGENOM" id="CLU_182392_0_0_1"/>
<evidence type="ECO:0000313" key="4">
    <source>
        <dbReference type="Ensembl" id="ENSCPOP00000011876.2"/>
    </source>
</evidence>
<dbReference type="EMBL" id="AAKN02038614">
    <property type="status" value="NOT_ANNOTATED_CDS"/>
    <property type="molecule type" value="Genomic_DNA"/>
</dbReference>
<name>H0VN62_CAVPO</name>
<dbReference type="FunCoup" id="H0VN62">
    <property type="interactions" value="567"/>
</dbReference>
<reference evidence="4" key="2">
    <citation type="submission" date="2025-08" db="UniProtKB">
        <authorList>
            <consortium name="Ensembl"/>
        </authorList>
    </citation>
    <scope>IDENTIFICATION</scope>
    <source>
        <strain evidence="4">2N</strain>
    </source>
</reference>
<dbReference type="GeneTree" id="ENSGT00390000011740"/>
<accession>H0VN62</accession>
<keyword evidence="5" id="KW-1185">Reference proteome</keyword>
<protein>
    <submittedName>
        <fullName evidence="4">Chromosome 19 open reading frame 53</fullName>
    </submittedName>
</protein>
<dbReference type="Bgee" id="ENSCPOG00000013192">
    <property type="expression patterns" value="Expressed in thyroid gland and 13 other cell types or tissues"/>
</dbReference>
<dbReference type="Ensembl" id="ENSCPOT00000013319.3">
    <property type="protein sequence ID" value="ENSCPOP00000011876.2"/>
    <property type="gene ID" value="ENSCPOG00000013192.4"/>
</dbReference>
<dbReference type="AlphaFoldDB" id="H0VN62"/>
<evidence type="ECO:0000256" key="3">
    <source>
        <dbReference type="SAM" id="MobiDB-lite"/>
    </source>
</evidence>
<comment type="similarity">
    <text evidence="2">Belongs to the UPF0390 family.</text>
</comment>
<evidence type="ECO:0000256" key="2">
    <source>
        <dbReference type="ARBA" id="ARBA00006802"/>
    </source>
</evidence>
<dbReference type="PANTHER" id="PTHR16967:SF1">
    <property type="entry name" value="LEYDIG CELL TUMOR 10 KDA PROTEIN HOMOLOG"/>
    <property type="match status" value="1"/>
</dbReference>
<feature type="compositionally biased region" description="Basic residues" evidence="3">
    <location>
        <begin position="30"/>
        <end position="44"/>
    </location>
</feature>
<gene>
    <name evidence="4" type="primary">C19orf53</name>
</gene>
<dbReference type="Pfam" id="PF09495">
    <property type="entry name" value="DUF2462"/>
    <property type="match status" value="1"/>
</dbReference>
<dbReference type="eggNOG" id="ENOG502S8BT">
    <property type="taxonomic scope" value="Eukaryota"/>
</dbReference>
<organism evidence="4 5">
    <name type="scientific">Cavia porcellus</name>
    <name type="common">Guinea pig</name>
    <dbReference type="NCBI Taxonomy" id="10141"/>
    <lineage>
        <taxon>Eukaryota</taxon>
        <taxon>Metazoa</taxon>
        <taxon>Chordata</taxon>
        <taxon>Craniata</taxon>
        <taxon>Vertebrata</taxon>
        <taxon>Euteleostomi</taxon>
        <taxon>Mammalia</taxon>
        <taxon>Eutheria</taxon>
        <taxon>Euarchontoglires</taxon>
        <taxon>Glires</taxon>
        <taxon>Rodentia</taxon>
        <taxon>Hystricomorpha</taxon>
        <taxon>Caviidae</taxon>
        <taxon>Cavia</taxon>
    </lineage>
</organism>
<proteinExistence type="inferred from homology"/>
<reference evidence="5" key="1">
    <citation type="journal article" date="2011" name="Nature">
        <title>A high-resolution map of human evolutionary constraint using 29 mammals.</title>
        <authorList>
            <person name="Lindblad-Toh K."/>
            <person name="Garber M."/>
            <person name="Zuk O."/>
            <person name="Lin M.F."/>
            <person name="Parker B.J."/>
            <person name="Washietl S."/>
            <person name="Kheradpour P."/>
            <person name="Ernst J."/>
            <person name="Jordan G."/>
            <person name="Mauceli E."/>
            <person name="Ward L.D."/>
            <person name="Lowe C.B."/>
            <person name="Holloway A.K."/>
            <person name="Clamp M."/>
            <person name="Gnerre S."/>
            <person name="Alfoldi J."/>
            <person name="Beal K."/>
            <person name="Chang J."/>
            <person name="Clawson H."/>
            <person name="Cuff J."/>
            <person name="Di Palma F."/>
            <person name="Fitzgerald S."/>
            <person name="Flicek P."/>
            <person name="Guttman M."/>
            <person name="Hubisz M.J."/>
            <person name="Jaffe D.B."/>
            <person name="Jungreis I."/>
            <person name="Kent W.J."/>
            <person name="Kostka D."/>
            <person name="Lara M."/>
            <person name="Martins A.L."/>
            <person name="Massingham T."/>
            <person name="Moltke I."/>
            <person name="Raney B.J."/>
            <person name="Rasmussen M.D."/>
            <person name="Robinson J."/>
            <person name="Stark A."/>
            <person name="Vilella A.J."/>
            <person name="Wen J."/>
            <person name="Xie X."/>
            <person name="Zody M.C."/>
            <person name="Baldwin J."/>
            <person name="Bloom T."/>
            <person name="Chin C.W."/>
            <person name="Heiman D."/>
            <person name="Nicol R."/>
            <person name="Nusbaum C."/>
            <person name="Young S."/>
            <person name="Wilkinson J."/>
            <person name="Worley K.C."/>
            <person name="Kovar C.L."/>
            <person name="Muzny D.M."/>
            <person name="Gibbs R.A."/>
            <person name="Cree A."/>
            <person name="Dihn H.H."/>
            <person name="Fowler G."/>
            <person name="Jhangiani S."/>
            <person name="Joshi V."/>
            <person name="Lee S."/>
            <person name="Lewis L.R."/>
            <person name="Nazareth L.V."/>
            <person name="Okwuonu G."/>
            <person name="Santibanez J."/>
            <person name="Warren W.C."/>
            <person name="Mardis E.R."/>
            <person name="Weinstock G.M."/>
            <person name="Wilson R.K."/>
            <person name="Delehaunty K."/>
            <person name="Dooling D."/>
            <person name="Fronik C."/>
            <person name="Fulton L."/>
            <person name="Fulton B."/>
            <person name="Graves T."/>
            <person name="Minx P."/>
            <person name="Sodergren E."/>
            <person name="Birney E."/>
            <person name="Margulies E.H."/>
            <person name="Herrero J."/>
            <person name="Green E.D."/>
            <person name="Haussler D."/>
            <person name="Siepel A."/>
            <person name="Goldman N."/>
            <person name="Pollard K.S."/>
            <person name="Pedersen J.S."/>
            <person name="Lander E.S."/>
            <person name="Kellis M."/>
        </authorList>
    </citation>
    <scope>NUCLEOTIDE SEQUENCE [LARGE SCALE GENOMIC DNA]</scope>
    <source>
        <strain evidence="5">2N</strain>
    </source>
</reference>
<dbReference type="STRING" id="10141.ENSCPOP00000011876"/>
<evidence type="ECO:0000313" key="5">
    <source>
        <dbReference type="Proteomes" id="UP000005447"/>
    </source>
</evidence>
<dbReference type="InParanoid" id="H0VN62"/>
<dbReference type="PANTHER" id="PTHR16967">
    <property type="entry name" value="LEYDIG CELL TUMOR 10 KDA PROTEIN HOMOLOG"/>
    <property type="match status" value="1"/>
</dbReference>
<dbReference type="OMA" id="IEHETAM"/>
<evidence type="ECO:0000256" key="1">
    <source>
        <dbReference type="ARBA" id="ARBA00003358"/>
    </source>
</evidence>
<dbReference type="OrthoDB" id="5239630at2759"/>